<name>A0A2K3QYN3_ENTGA</name>
<dbReference type="CDD" id="cd07762">
    <property type="entry name" value="CYTH-like_Pase_1"/>
    <property type="match status" value="1"/>
</dbReference>
<organism evidence="2 3">
    <name type="scientific">Enterococcus gallinarum</name>
    <dbReference type="NCBI Taxonomy" id="1353"/>
    <lineage>
        <taxon>Bacteria</taxon>
        <taxon>Bacillati</taxon>
        <taxon>Bacillota</taxon>
        <taxon>Bacilli</taxon>
        <taxon>Lactobacillales</taxon>
        <taxon>Enterococcaceae</taxon>
        <taxon>Enterococcus</taxon>
    </lineage>
</organism>
<dbReference type="Gene3D" id="2.40.320.10">
    <property type="entry name" value="Hypothetical Protein Pfu-838710-001"/>
    <property type="match status" value="1"/>
</dbReference>
<proteinExistence type="predicted"/>
<dbReference type="InterPro" id="IPR023577">
    <property type="entry name" value="CYTH_domain"/>
</dbReference>
<feature type="domain" description="CYTH" evidence="1">
    <location>
        <begin position="4"/>
        <end position="193"/>
    </location>
</feature>
<protein>
    <submittedName>
        <fullName evidence="2">CYTH domain-containing protein</fullName>
    </submittedName>
</protein>
<dbReference type="Proteomes" id="UP000516696">
    <property type="component" value="Chromosome"/>
</dbReference>
<dbReference type="SUPFAM" id="SSF55154">
    <property type="entry name" value="CYTH-like phosphatases"/>
    <property type="match status" value="1"/>
</dbReference>
<dbReference type="AlphaFoldDB" id="A0A2K3QYN3"/>
<dbReference type="EMBL" id="CP050485">
    <property type="protein sequence ID" value="QOG27176.1"/>
    <property type="molecule type" value="Genomic_DNA"/>
</dbReference>
<dbReference type="InterPro" id="IPR033469">
    <property type="entry name" value="CYTH-like_dom_sf"/>
</dbReference>
<reference evidence="2 3" key="1">
    <citation type="submission" date="2020-03" db="EMBL/GenBank/DDBJ databases">
        <title>Characterization of ganglioside-mimicking enterococci.</title>
        <authorList>
            <person name="Patry R.T."/>
            <person name="Nothaft H."/>
            <person name="Bridger R."/>
            <person name="Shajahan A."/>
            <person name="Huynh S."/>
            <person name="Sanchez S."/>
            <person name="Azadi P."/>
            <person name="Cooper K."/>
            <person name="Miller W.G."/>
            <person name="Parker C.T."/>
            <person name="Wells L."/>
            <person name="Szymanski C.M."/>
        </authorList>
    </citation>
    <scope>NUCLEOTIDE SEQUENCE [LARGE SCALE GENOMIC DNA]</scope>
    <source>
        <strain evidence="2 3">EGM181</strain>
    </source>
</reference>
<dbReference type="PIRSF" id="PIRSF012526">
    <property type="entry name" value="CYTH_UCP012526"/>
    <property type="match status" value="1"/>
</dbReference>
<accession>A0A2K3QYN3</accession>
<dbReference type="PROSITE" id="PS51707">
    <property type="entry name" value="CYTH"/>
    <property type="match status" value="1"/>
</dbReference>
<gene>
    <name evidence="2" type="ORF">EGM181_07920</name>
</gene>
<dbReference type="Pfam" id="PF01928">
    <property type="entry name" value="CYTH"/>
    <property type="match status" value="1"/>
</dbReference>
<evidence type="ECO:0000259" key="1">
    <source>
        <dbReference type="PROSITE" id="PS51707"/>
    </source>
</evidence>
<dbReference type="SMART" id="SM01118">
    <property type="entry name" value="CYTH"/>
    <property type="match status" value="1"/>
</dbReference>
<dbReference type="InterPro" id="IPR009195">
    <property type="entry name" value="Uncharacterised_YjbK"/>
</dbReference>
<evidence type="ECO:0000313" key="3">
    <source>
        <dbReference type="Proteomes" id="UP000516696"/>
    </source>
</evidence>
<sequence>MTHQVEIEFKTLLTREEYQRVIAFYQLDRSAFHTQTNLYFDTLDHQLKQKKFGLRIRTTEDKAELTLKSPLKEGLLETTDILSLDEAADLRENQRILFTGAVADRLIQEQIDPAAVKPFAELTTRRAEFSVTEGLLALDESWYGQSHDYELELEVSEASSGKRAFLSLLDRLHISYRPAKNKIIRALEEKLSKKEYE</sequence>
<evidence type="ECO:0000313" key="2">
    <source>
        <dbReference type="EMBL" id="QOG27176.1"/>
    </source>
</evidence>
<dbReference type="RefSeq" id="WP_103299934.1">
    <property type="nucleotide sequence ID" value="NZ_CAKOCH010000004.1"/>
</dbReference>